<dbReference type="KEGG" id="ovi:T265_15694"/>
<feature type="region of interest" description="Disordered" evidence="1">
    <location>
        <begin position="1"/>
        <end position="33"/>
    </location>
</feature>
<dbReference type="CTD" id="20329859"/>
<reference evidence="2 3" key="1">
    <citation type="submission" date="2013-11" db="EMBL/GenBank/DDBJ databases">
        <title>Opisthorchis viverrini - life in the bile duct.</title>
        <authorList>
            <person name="Young N.D."/>
            <person name="Nagarajan N."/>
            <person name="Lin S.J."/>
            <person name="Korhonen P.K."/>
            <person name="Jex A.R."/>
            <person name="Hall R.S."/>
            <person name="Safavi-Hemami H."/>
            <person name="Kaewkong W."/>
            <person name="Bertrand D."/>
            <person name="Gao S."/>
            <person name="Seet Q."/>
            <person name="Wongkham S."/>
            <person name="Teh B.T."/>
            <person name="Wongkham C."/>
            <person name="Intapan P.M."/>
            <person name="Maleewong W."/>
            <person name="Yang X."/>
            <person name="Hu M."/>
            <person name="Wang Z."/>
            <person name="Hofmann A."/>
            <person name="Sternberg P.W."/>
            <person name="Tan P."/>
            <person name="Wang J."/>
            <person name="Gasser R.B."/>
        </authorList>
    </citation>
    <scope>NUCLEOTIDE SEQUENCE [LARGE SCALE GENOMIC DNA]</scope>
</reference>
<feature type="compositionally biased region" description="Polar residues" evidence="1">
    <location>
        <begin position="1"/>
        <end position="11"/>
    </location>
</feature>
<feature type="non-terminal residue" evidence="2">
    <location>
        <position position="97"/>
    </location>
</feature>
<evidence type="ECO:0000313" key="2">
    <source>
        <dbReference type="EMBL" id="KER19026.1"/>
    </source>
</evidence>
<sequence>MSNKSGSSQTFGKCKRETYGKGYPSTWEETSDSPSIKSTFKICRRLPKCMGRDITQSINKVYIQNLPVKSMFMAYPKATASVFVNSIYWLVFVESHV</sequence>
<protein>
    <submittedName>
        <fullName evidence="2">Uncharacterized protein</fullName>
    </submittedName>
</protein>
<dbReference type="RefSeq" id="XP_009177227.1">
    <property type="nucleotide sequence ID" value="XM_009178963.1"/>
</dbReference>
<dbReference type="AlphaFoldDB" id="A0A074YW76"/>
<dbReference type="Proteomes" id="UP000054324">
    <property type="component" value="Unassembled WGS sequence"/>
</dbReference>
<dbReference type="GeneID" id="20329859"/>
<gene>
    <name evidence="2" type="ORF">T265_15694</name>
</gene>
<evidence type="ECO:0000256" key="1">
    <source>
        <dbReference type="SAM" id="MobiDB-lite"/>
    </source>
</evidence>
<keyword evidence="3" id="KW-1185">Reference proteome</keyword>
<name>A0A074YW76_OPIVI</name>
<accession>A0A074YW76</accession>
<evidence type="ECO:0000313" key="3">
    <source>
        <dbReference type="Proteomes" id="UP000054324"/>
    </source>
</evidence>
<organism evidence="2 3">
    <name type="scientific">Opisthorchis viverrini</name>
    <name type="common">Southeast Asian liver fluke</name>
    <dbReference type="NCBI Taxonomy" id="6198"/>
    <lineage>
        <taxon>Eukaryota</taxon>
        <taxon>Metazoa</taxon>
        <taxon>Spiralia</taxon>
        <taxon>Lophotrochozoa</taxon>
        <taxon>Platyhelminthes</taxon>
        <taxon>Trematoda</taxon>
        <taxon>Digenea</taxon>
        <taxon>Opisthorchiida</taxon>
        <taxon>Opisthorchiata</taxon>
        <taxon>Opisthorchiidae</taxon>
        <taxon>Opisthorchis</taxon>
    </lineage>
</organism>
<dbReference type="EMBL" id="KL597373">
    <property type="protein sequence ID" value="KER19026.1"/>
    <property type="molecule type" value="Genomic_DNA"/>
</dbReference>
<proteinExistence type="predicted"/>